<accession>A0A9P4WWR4</accession>
<dbReference type="Proteomes" id="UP000758155">
    <property type="component" value="Unassembled WGS sequence"/>
</dbReference>
<evidence type="ECO:0000313" key="2">
    <source>
        <dbReference type="EMBL" id="KAF3043775.1"/>
    </source>
</evidence>
<comment type="caution">
    <text evidence="2">The sequence shown here is derived from an EMBL/GenBank/DDBJ whole genome shotgun (WGS) entry which is preliminary data.</text>
</comment>
<reference evidence="2" key="1">
    <citation type="submission" date="2019-04" db="EMBL/GenBank/DDBJ databases">
        <title>Sequencing of skin fungus with MAO and IRED activity.</title>
        <authorList>
            <person name="Marsaioli A.J."/>
            <person name="Bonatto J.M.C."/>
            <person name="Reis Junior O."/>
        </authorList>
    </citation>
    <scope>NUCLEOTIDE SEQUENCE</scope>
    <source>
        <strain evidence="2">28M1</strain>
    </source>
</reference>
<keyword evidence="3" id="KW-1185">Reference proteome</keyword>
<dbReference type="InterPro" id="IPR029058">
    <property type="entry name" value="AB_hydrolase_fold"/>
</dbReference>
<dbReference type="OrthoDB" id="1263307at2759"/>
<dbReference type="InterPro" id="IPR052897">
    <property type="entry name" value="Sec-Metab_Biosynth_Hydrolase"/>
</dbReference>
<feature type="domain" description="AB hydrolase-1" evidence="1">
    <location>
        <begin position="8"/>
        <end position="252"/>
    </location>
</feature>
<evidence type="ECO:0000313" key="3">
    <source>
        <dbReference type="Proteomes" id="UP000758155"/>
    </source>
</evidence>
<dbReference type="AlphaFoldDB" id="A0A9P4WWR4"/>
<dbReference type="SUPFAM" id="SSF53474">
    <property type="entry name" value="alpha/beta-Hydrolases"/>
    <property type="match status" value="1"/>
</dbReference>
<dbReference type="Pfam" id="PF12697">
    <property type="entry name" value="Abhydrolase_6"/>
    <property type="match status" value="1"/>
</dbReference>
<dbReference type="InterPro" id="IPR000073">
    <property type="entry name" value="AB_hydrolase_1"/>
</dbReference>
<gene>
    <name evidence="2" type="ORF">E8E12_010098</name>
</gene>
<proteinExistence type="predicted"/>
<sequence>MATKKPTIVLIPGSFLHSLHYAPTLQPLIDGGISVHVLDPPCYYTKKPGDLPTMYDDASFVATFIENLADQGHEVVLVSHSYGGTPASECMKGVDGCGLSVGARQKQGKRGGVVRLAYMTAVVPKVGGGLADTMVGGVTVPLEADEDGWLMFPDPSACVDVCFNSVSKEEGMKHFQAALGQHSSVAFADTLTYPGYKDVPASWFLCEDDRCVVPAVQETAIKDIEESWKGTEREGKRVDVTRVKCDHFPTVSAQGQLREWFEGLVEKGGQ</sequence>
<organism evidence="2 3">
    <name type="scientific">Didymella heteroderae</name>
    <dbReference type="NCBI Taxonomy" id="1769908"/>
    <lineage>
        <taxon>Eukaryota</taxon>
        <taxon>Fungi</taxon>
        <taxon>Dikarya</taxon>
        <taxon>Ascomycota</taxon>
        <taxon>Pezizomycotina</taxon>
        <taxon>Dothideomycetes</taxon>
        <taxon>Pleosporomycetidae</taxon>
        <taxon>Pleosporales</taxon>
        <taxon>Pleosporineae</taxon>
        <taxon>Didymellaceae</taxon>
        <taxon>Didymella</taxon>
    </lineage>
</organism>
<protein>
    <recommendedName>
        <fullName evidence="1">AB hydrolase-1 domain-containing protein</fullName>
    </recommendedName>
</protein>
<dbReference type="PANTHER" id="PTHR37017">
    <property type="entry name" value="AB HYDROLASE-1 DOMAIN-CONTAINING PROTEIN-RELATED"/>
    <property type="match status" value="1"/>
</dbReference>
<evidence type="ECO:0000259" key="1">
    <source>
        <dbReference type="Pfam" id="PF12697"/>
    </source>
</evidence>
<dbReference type="Gene3D" id="3.40.50.1820">
    <property type="entry name" value="alpha/beta hydrolase"/>
    <property type="match status" value="1"/>
</dbReference>
<name>A0A9P4WWR4_9PLEO</name>
<dbReference type="PANTHER" id="PTHR37017:SF13">
    <property type="entry name" value="AB HYDROLASE-1 DOMAIN-CONTAINING PROTEIN"/>
    <property type="match status" value="1"/>
</dbReference>
<dbReference type="EMBL" id="SWKV01000011">
    <property type="protein sequence ID" value="KAF3043775.1"/>
    <property type="molecule type" value="Genomic_DNA"/>
</dbReference>